<protein>
    <recommendedName>
        <fullName evidence="2">alpha-glucosidase</fullName>
        <ecNumber evidence="2">3.2.1.20</ecNumber>
    </recommendedName>
</protein>
<dbReference type="Pfam" id="PF00128">
    <property type="entry name" value="Alpha-amylase"/>
    <property type="match status" value="1"/>
</dbReference>
<evidence type="ECO:0000256" key="1">
    <source>
        <dbReference type="ARBA" id="ARBA00001657"/>
    </source>
</evidence>
<dbReference type="InterPro" id="IPR017853">
    <property type="entry name" value="GH"/>
</dbReference>
<keyword evidence="6" id="KW-1185">Reference proteome</keyword>
<dbReference type="AlphaFoldDB" id="A0A1W0WXG6"/>
<dbReference type="EMBL" id="MTYJ01000035">
    <property type="protein sequence ID" value="OQV19887.1"/>
    <property type="molecule type" value="Genomic_DNA"/>
</dbReference>
<dbReference type="InterPro" id="IPR006047">
    <property type="entry name" value="GH13_cat_dom"/>
</dbReference>
<feature type="domain" description="Glycosyl hydrolase family 13 catalytic" evidence="4">
    <location>
        <begin position="52"/>
        <end position="160"/>
    </location>
</feature>
<name>A0A1W0WXG6_HYPEX</name>
<dbReference type="GO" id="GO:0005975">
    <property type="term" value="P:carbohydrate metabolic process"/>
    <property type="evidence" value="ECO:0007669"/>
    <property type="project" value="InterPro"/>
</dbReference>
<feature type="compositionally biased region" description="Basic residues" evidence="3">
    <location>
        <begin position="26"/>
        <end position="38"/>
    </location>
</feature>
<evidence type="ECO:0000256" key="2">
    <source>
        <dbReference type="ARBA" id="ARBA00012741"/>
    </source>
</evidence>
<dbReference type="SUPFAM" id="SSF51445">
    <property type="entry name" value="(Trans)glycosidases"/>
    <property type="match status" value="1"/>
</dbReference>
<dbReference type="OrthoDB" id="1740265at2759"/>
<dbReference type="GO" id="GO:0004558">
    <property type="term" value="F:alpha-1,4-glucosidase activity"/>
    <property type="evidence" value="ECO:0007669"/>
    <property type="project" value="UniProtKB-EC"/>
</dbReference>
<comment type="catalytic activity">
    <reaction evidence="1">
        <text>Hydrolysis of terminal, non-reducing (1-&gt;4)-linked alpha-D-glucose residues with release of alpha-D-glucose.</text>
        <dbReference type="EC" id="3.2.1.20"/>
    </reaction>
</comment>
<dbReference type="InterPro" id="IPR045857">
    <property type="entry name" value="O16G_dom_2"/>
</dbReference>
<proteinExistence type="predicted"/>
<dbReference type="PANTHER" id="PTHR10357">
    <property type="entry name" value="ALPHA-AMYLASE FAMILY MEMBER"/>
    <property type="match status" value="1"/>
</dbReference>
<gene>
    <name evidence="5" type="ORF">BV898_06155</name>
</gene>
<feature type="region of interest" description="Disordered" evidence="3">
    <location>
        <begin position="18"/>
        <end position="46"/>
    </location>
</feature>
<dbReference type="Gene3D" id="3.90.400.10">
    <property type="entry name" value="Oligo-1,6-glucosidase, Domain 2"/>
    <property type="match status" value="1"/>
</dbReference>
<accession>A0A1W0WXG6</accession>
<evidence type="ECO:0000259" key="4">
    <source>
        <dbReference type="Pfam" id="PF00128"/>
    </source>
</evidence>
<dbReference type="Gene3D" id="3.20.20.80">
    <property type="entry name" value="Glycosidases"/>
    <property type="match status" value="1"/>
</dbReference>
<dbReference type="EC" id="3.2.1.20" evidence="2"/>
<reference evidence="6" key="1">
    <citation type="submission" date="2017-01" db="EMBL/GenBank/DDBJ databases">
        <title>Comparative genomics of anhydrobiosis in the tardigrade Hypsibius dujardini.</title>
        <authorList>
            <person name="Yoshida Y."/>
            <person name="Koutsovoulos G."/>
            <person name="Laetsch D."/>
            <person name="Stevens L."/>
            <person name="Kumar S."/>
            <person name="Horikawa D."/>
            <person name="Ishino K."/>
            <person name="Komine S."/>
            <person name="Tomita M."/>
            <person name="Blaxter M."/>
            <person name="Arakawa K."/>
        </authorList>
    </citation>
    <scope>NUCLEOTIDE SEQUENCE [LARGE SCALE GENOMIC DNA]</scope>
    <source>
        <strain evidence="6">Z151</strain>
    </source>
</reference>
<organism evidence="5 6">
    <name type="scientific">Hypsibius exemplaris</name>
    <name type="common">Freshwater tardigrade</name>
    <dbReference type="NCBI Taxonomy" id="2072580"/>
    <lineage>
        <taxon>Eukaryota</taxon>
        <taxon>Metazoa</taxon>
        <taxon>Ecdysozoa</taxon>
        <taxon>Tardigrada</taxon>
        <taxon>Eutardigrada</taxon>
        <taxon>Parachela</taxon>
        <taxon>Hypsibioidea</taxon>
        <taxon>Hypsibiidae</taxon>
        <taxon>Hypsibius</taxon>
    </lineage>
</organism>
<sequence length="160" mass="18732">MSDEDKVEVLVESRVDDVASGAAKSAKVRRRKRPRRWRDRIQTGSSQRPRHQTIWLSPVFQSPMKDFGYDIENFIAIDKLFGTLDDFKDLMREVKKRGEASLIMDLCRTIRAIAIEWFINSTNASEECPEYADYYVWHEGHPRWTVDRNGTTIKAPPNNW</sequence>
<evidence type="ECO:0000256" key="3">
    <source>
        <dbReference type="SAM" id="MobiDB-lite"/>
    </source>
</evidence>
<evidence type="ECO:0000313" key="5">
    <source>
        <dbReference type="EMBL" id="OQV19887.1"/>
    </source>
</evidence>
<evidence type="ECO:0000313" key="6">
    <source>
        <dbReference type="Proteomes" id="UP000192578"/>
    </source>
</evidence>
<dbReference type="PANTHER" id="PTHR10357:SF179">
    <property type="entry name" value="NEUTRAL AND BASIC AMINO ACID TRANSPORT PROTEIN RBAT"/>
    <property type="match status" value="1"/>
</dbReference>
<dbReference type="Proteomes" id="UP000192578">
    <property type="component" value="Unassembled WGS sequence"/>
</dbReference>
<comment type="caution">
    <text evidence="5">The sequence shown here is derived from an EMBL/GenBank/DDBJ whole genome shotgun (WGS) entry which is preliminary data.</text>
</comment>